<comment type="caution">
    <text evidence="1">The sequence shown here is derived from an EMBL/GenBank/DDBJ whole genome shotgun (WGS) entry which is preliminary data.</text>
</comment>
<keyword evidence="2" id="KW-1185">Reference proteome</keyword>
<organism evidence="1 2">
    <name type="scientific">Pleuronectes platessa</name>
    <name type="common">European plaice</name>
    <dbReference type="NCBI Taxonomy" id="8262"/>
    <lineage>
        <taxon>Eukaryota</taxon>
        <taxon>Metazoa</taxon>
        <taxon>Chordata</taxon>
        <taxon>Craniata</taxon>
        <taxon>Vertebrata</taxon>
        <taxon>Euteleostomi</taxon>
        <taxon>Actinopterygii</taxon>
        <taxon>Neopterygii</taxon>
        <taxon>Teleostei</taxon>
        <taxon>Neoteleostei</taxon>
        <taxon>Acanthomorphata</taxon>
        <taxon>Carangaria</taxon>
        <taxon>Pleuronectiformes</taxon>
        <taxon>Pleuronectoidei</taxon>
        <taxon>Pleuronectidae</taxon>
        <taxon>Pleuronectes</taxon>
    </lineage>
</organism>
<proteinExistence type="predicted"/>
<accession>A0A9N7YVA0</accession>
<protein>
    <submittedName>
        <fullName evidence="1">Uncharacterized protein</fullName>
    </submittedName>
</protein>
<dbReference type="EMBL" id="CADEAL010002224">
    <property type="protein sequence ID" value="CAB1439020.1"/>
    <property type="molecule type" value="Genomic_DNA"/>
</dbReference>
<evidence type="ECO:0000313" key="1">
    <source>
        <dbReference type="EMBL" id="CAB1439020.1"/>
    </source>
</evidence>
<evidence type="ECO:0000313" key="2">
    <source>
        <dbReference type="Proteomes" id="UP001153269"/>
    </source>
</evidence>
<gene>
    <name evidence="1" type="ORF">PLEPLA_LOCUS26870</name>
</gene>
<sequence>MVVGVGGVATGGGHTLEHHRAALTSTENLISSTDRERPGEMCRDTDTTAQQHIARQHLNACEPLAAECSVRARQSAISIKLASPRSFLLLPDLEHSSSLKTINLSRAAAVGASAPVQQVSSCSPRLPTCKRVAE</sequence>
<name>A0A9N7YVA0_PLEPL</name>
<dbReference type="Proteomes" id="UP001153269">
    <property type="component" value="Unassembled WGS sequence"/>
</dbReference>
<dbReference type="AlphaFoldDB" id="A0A9N7YVA0"/>
<reference evidence="1" key="1">
    <citation type="submission" date="2020-03" db="EMBL/GenBank/DDBJ databases">
        <authorList>
            <person name="Weist P."/>
        </authorList>
    </citation>
    <scope>NUCLEOTIDE SEQUENCE</scope>
</reference>